<name>A0A1E7NFD2_KITAU</name>
<proteinExistence type="predicted"/>
<dbReference type="EMBL" id="JPRF03000001">
    <property type="protein sequence ID" value="OEV39416.1"/>
    <property type="molecule type" value="Genomic_DNA"/>
</dbReference>
<sequence>MPENNGAPGGSERIRAGDVSGTMIVGNRNTVTNLNITAEYGSAVTLHAGPLPDPVRRQRISHLPRTVADPLIGRERDLRLVQEALGKRQLVQVWGASGVGKSALLRHLARTLPGGPDGAAYVEAGGRTADDLAQAIFDIGFEAPNYKPSLEVLKEHLKTLRLRIYLDDAGLDEKDLRRLFDMAEQSAFVFTSQHRSALDGVHPIHLDGLTAPAGVNLVQTVLARGLLPDEARTVQALCDALHGNPLRLRRIALSAATGKRLPSIADLPELLPALLNRLRPPERDLLHLLGSLSGAELAAPQLSSLLGRPDAEALAEGLVRHGLLLASETGYRCPPDVAECVLKSRMTQFPAEPLCRALTAWVESRQTTPDQVAAHFQALDVAVLRAERSGQAPLGMALARAASPKLALSRQFDAWGSLLGAGWAAARSAGDSAGEEFFLREARARRRAIGRAAQTATLVLEAGVLWQELTALHAQSAAHQVATTVATSAVAPIAPATPIAPITPVAPVTPVPPVTPVTPATTVVSPPVVTQPVVSPAPVTHPVVSPTPVQPPTKPIVIDLSQSTQQPLPPTHMTGAHSTSQATSPKIDLSGAHSSAAQPTQAAGTAATGPSHTAVGAAGAATAKGGTALAVACAVGFTTVLGVGAVVYAAKQSDQAPTAHATYPSAPPPKVYTPHPPVPAPAPPVYTHAPPAPSPVVTPRLVDPVCATVIPAVERDSRQFKTDKATESRALESYNNAVDAYNSRRTSTIPDDSTLKSALDTVIKDLRASESTLRQAISQARDRSVASDLNSMLTAHQQEESQYRSFRNHPSGSRVDTTNQASAYNSAWFDLVFRC</sequence>
<dbReference type="Proteomes" id="UP000037395">
    <property type="component" value="Unassembled WGS sequence"/>
</dbReference>
<evidence type="ECO:0000256" key="1">
    <source>
        <dbReference type="SAM" id="MobiDB-lite"/>
    </source>
</evidence>
<dbReference type="RefSeq" id="WP_050367022.1">
    <property type="nucleotide sequence ID" value="NZ_JPRF03000001.1"/>
</dbReference>
<accession>A0A1E7NFD2</accession>
<reference evidence="2" key="1">
    <citation type="submission" date="2016-08" db="EMBL/GenBank/DDBJ databases">
        <title>Sequencing, Assembly and Comparative Genomics of S. aureofaciens ATCC 10762.</title>
        <authorList>
            <person name="Gradnigo J.S."/>
            <person name="Johnson N."/>
            <person name="Somerville G.A."/>
        </authorList>
    </citation>
    <scope>NUCLEOTIDE SEQUENCE [LARGE SCALE GENOMIC DNA]</scope>
    <source>
        <strain evidence="2">ATCC 10762</strain>
    </source>
</reference>
<dbReference type="Gene3D" id="3.40.50.300">
    <property type="entry name" value="P-loop containing nucleotide triphosphate hydrolases"/>
    <property type="match status" value="1"/>
</dbReference>
<evidence type="ECO:0000313" key="3">
    <source>
        <dbReference type="Proteomes" id="UP000037395"/>
    </source>
</evidence>
<keyword evidence="3" id="KW-1185">Reference proteome</keyword>
<organism evidence="2 3">
    <name type="scientific">Kitasatospora aureofaciens</name>
    <name type="common">Streptomyces aureofaciens</name>
    <dbReference type="NCBI Taxonomy" id="1894"/>
    <lineage>
        <taxon>Bacteria</taxon>
        <taxon>Bacillati</taxon>
        <taxon>Actinomycetota</taxon>
        <taxon>Actinomycetes</taxon>
        <taxon>Kitasatosporales</taxon>
        <taxon>Streptomycetaceae</taxon>
        <taxon>Kitasatospora</taxon>
    </lineage>
</organism>
<feature type="compositionally biased region" description="Polar residues" evidence="1">
    <location>
        <begin position="803"/>
        <end position="818"/>
    </location>
</feature>
<dbReference type="OrthoDB" id="3846495at2"/>
<gene>
    <name evidence="2" type="ORF">HS99_0001575</name>
</gene>
<evidence type="ECO:0000313" key="2">
    <source>
        <dbReference type="EMBL" id="OEV39416.1"/>
    </source>
</evidence>
<protein>
    <submittedName>
        <fullName evidence="2">Uncharacterized protein</fullName>
    </submittedName>
</protein>
<dbReference type="InterPro" id="IPR027417">
    <property type="entry name" value="P-loop_NTPase"/>
</dbReference>
<dbReference type="SUPFAM" id="SSF52540">
    <property type="entry name" value="P-loop containing nucleoside triphosphate hydrolases"/>
    <property type="match status" value="1"/>
</dbReference>
<dbReference type="AlphaFoldDB" id="A0A1E7NFD2"/>
<feature type="region of interest" description="Disordered" evidence="1">
    <location>
        <begin position="796"/>
        <end position="818"/>
    </location>
</feature>
<feature type="compositionally biased region" description="Low complexity" evidence="1">
    <location>
        <begin position="594"/>
        <end position="611"/>
    </location>
</feature>
<comment type="caution">
    <text evidence="2">The sequence shown here is derived from an EMBL/GenBank/DDBJ whole genome shotgun (WGS) entry which is preliminary data.</text>
</comment>
<feature type="region of interest" description="Disordered" evidence="1">
    <location>
        <begin position="534"/>
        <end position="611"/>
    </location>
</feature>
<feature type="compositionally biased region" description="Low complexity" evidence="1">
    <location>
        <begin position="534"/>
        <end position="547"/>
    </location>
</feature>